<keyword evidence="3" id="KW-0106">Calcium</keyword>
<feature type="signal peptide" evidence="4">
    <location>
        <begin position="1"/>
        <end position="21"/>
    </location>
</feature>
<dbReference type="GO" id="GO:0005975">
    <property type="term" value="P:carbohydrate metabolic process"/>
    <property type="evidence" value="ECO:0007669"/>
    <property type="project" value="InterPro"/>
</dbReference>
<evidence type="ECO:0000259" key="6">
    <source>
        <dbReference type="Pfam" id="PF17678"/>
    </source>
</evidence>
<accession>A0A4V1KQ09</accession>
<proteinExistence type="predicted"/>
<dbReference type="NCBIfam" id="TIGR01180">
    <property type="entry name" value="aman2_put"/>
    <property type="match status" value="1"/>
</dbReference>
<dbReference type="Proteomes" id="UP000289821">
    <property type="component" value="Unassembled WGS sequence"/>
</dbReference>
<dbReference type="PANTHER" id="PTHR12143:SF39">
    <property type="entry name" value="SECRETED PROTEIN"/>
    <property type="match status" value="1"/>
</dbReference>
<dbReference type="OrthoDB" id="9804511at2"/>
<dbReference type="GO" id="GO:0005829">
    <property type="term" value="C:cytosol"/>
    <property type="evidence" value="ECO:0007669"/>
    <property type="project" value="TreeGrafter"/>
</dbReference>
<comment type="subunit">
    <text evidence="2">Monomer.</text>
</comment>
<dbReference type="Gene3D" id="1.20.1050.60">
    <property type="entry name" value="alpha-1,2-mannosidase"/>
    <property type="match status" value="1"/>
</dbReference>
<sequence>MILHKKATLFIGLLIGFFAKAQTQDFTHYVNPFIGTSNFGATNPGAIAPRGMASVSPFNVAGRENVLEKDSRWLSNPYVNENTFLTGFSHVNMSGVGCPDLGVILSMPTTGELQTDHLVYGTTYTNEVAKPGYYSVELDKYNVKTELTASTRVGVSRYSFPAGKANVLLNLGLGLTNEQGAVLKFNSPTEVEGYRMVGSFCYNNAESAYPIYFVARISETPSNYGVWDKPAKYGGLEAQWMGYNGKTRLKEQFMREVVGDSIGAYFKYDFDKPTQVDMKIGISYVSVSNARENLNEEVGDASFDAVYKQTKQAWNDKLSVVEVEGGSVDDKTIFYTGLYHTQIAPNILNDSNGEYPAMKTRAVKHTEGTRYTVFSLWDTYRNYHQLMSLLYPQEQLDMVNSMLDIYDQNAWLPKWELNATETFTMVGDPAAVVLADTYARGITDFDVDKAYKAMLKSADTREGNPLRPGLAEYIDNGYVSVDSDVAGPVSTTQEYNIADYAIAQLAEILGKKQDAKRFTKRALSYRKMYNKDSGFLQPKMSDGSWYEPFDPLAGANFTENPGFIEGNAWQYLFMQPHDIKGMIKLMNGNKKFEEKLDALFAEDQFDMANEPDISYPFLYNYLPGKSYKTHEKVAELIDTYFTNKPAGLPGNDDTGTMSAWLVYAMMGFYPMTPGEATYTLSEPQFDTVRIHLNPDFYSNKTLTIKNQSTRGNYKTTAFKVNGKTLSTSQVMHKNWVEAGEVIFE</sequence>
<evidence type="ECO:0000256" key="4">
    <source>
        <dbReference type="SAM" id="SignalP"/>
    </source>
</evidence>
<dbReference type="FunFam" id="1.20.1050.60:FF:000001">
    <property type="entry name" value="Putative alpha-1,2-mannosidase"/>
    <property type="match status" value="1"/>
</dbReference>
<dbReference type="Pfam" id="PF07971">
    <property type="entry name" value="Glyco_hydro_92"/>
    <property type="match status" value="1"/>
</dbReference>
<dbReference type="InterPro" id="IPR012939">
    <property type="entry name" value="Glyco_hydro_92"/>
</dbReference>
<dbReference type="InterPro" id="IPR005887">
    <property type="entry name" value="GH92_a_mannosidase_put"/>
</dbReference>
<dbReference type="GO" id="GO:0000224">
    <property type="term" value="F:peptide-N4-(N-acetyl-beta-glucosaminyl)asparagine amidase activity"/>
    <property type="evidence" value="ECO:0007669"/>
    <property type="project" value="TreeGrafter"/>
</dbReference>
<dbReference type="AlphaFoldDB" id="A0A4V1KQ09"/>
<dbReference type="InterPro" id="IPR050883">
    <property type="entry name" value="PNGase"/>
</dbReference>
<dbReference type="InterPro" id="IPR041371">
    <property type="entry name" value="GH92_N"/>
</dbReference>
<evidence type="ECO:0000256" key="1">
    <source>
        <dbReference type="ARBA" id="ARBA00001913"/>
    </source>
</evidence>
<dbReference type="InterPro" id="IPR014718">
    <property type="entry name" value="GH-type_carb-bd"/>
</dbReference>
<dbReference type="GO" id="GO:0006516">
    <property type="term" value="P:glycoprotein catabolic process"/>
    <property type="evidence" value="ECO:0007669"/>
    <property type="project" value="TreeGrafter"/>
</dbReference>
<dbReference type="Pfam" id="PF17678">
    <property type="entry name" value="Glyco_hydro_92N"/>
    <property type="match status" value="1"/>
</dbReference>
<keyword evidence="8" id="KW-1185">Reference proteome</keyword>
<dbReference type="Gene3D" id="3.30.2080.10">
    <property type="entry name" value="GH92 mannosidase domain"/>
    <property type="match status" value="1"/>
</dbReference>
<dbReference type="SUPFAM" id="SSF48208">
    <property type="entry name" value="Six-hairpin glycosidases"/>
    <property type="match status" value="1"/>
</dbReference>
<keyword evidence="4" id="KW-0732">Signal</keyword>
<organism evidence="7 8">
    <name type="scientific">Leeuwenhoekiella aestuarii</name>
    <dbReference type="NCBI Taxonomy" id="2249426"/>
    <lineage>
        <taxon>Bacteria</taxon>
        <taxon>Pseudomonadati</taxon>
        <taxon>Bacteroidota</taxon>
        <taxon>Flavobacteriia</taxon>
        <taxon>Flavobacteriales</taxon>
        <taxon>Flavobacteriaceae</taxon>
        <taxon>Leeuwenhoekiella</taxon>
    </lineage>
</organism>
<reference evidence="7 8" key="1">
    <citation type="submission" date="2018-07" db="EMBL/GenBank/DDBJ databases">
        <title>Leeuwenhoekiella genomics.</title>
        <authorList>
            <person name="Tahon G."/>
            <person name="Willems A."/>
        </authorList>
    </citation>
    <scope>NUCLEOTIDE SEQUENCE [LARGE SCALE GENOMIC DNA]</scope>
    <source>
        <strain evidence="7 8">R-50232</strain>
    </source>
</reference>
<protein>
    <submittedName>
        <fullName evidence="7">Putative alpha-1,2-mannosidase</fullName>
    </submittedName>
</protein>
<feature type="domain" description="Glycosyl hydrolase family 92 N-terminal" evidence="6">
    <location>
        <begin position="29"/>
        <end position="283"/>
    </location>
</feature>
<gene>
    <name evidence="7" type="ORF">DSM04_101754</name>
</gene>
<dbReference type="Gene3D" id="2.70.98.10">
    <property type="match status" value="1"/>
</dbReference>
<evidence type="ECO:0000313" key="8">
    <source>
        <dbReference type="Proteomes" id="UP000289821"/>
    </source>
</evidence>
<evidence type="ECO:0000313" key="7">
    <source>
        <dbReference type="EMBL" id="RXG18552.1"/>
    </source>
</evidence>
<dbReference type="RefSeq" id="WP_128760087.1">
    <property type="nucleotide sequence ID" value="NZ_QOVI01000001.1"/>
</dbReference>
<dbReference type="EMBL" id="QOVI01000001">
    <property type="protein sequence ID" value="RXG18552.1"/>
    <property type="molecule type" value="Genomic_DNA"/>
</dbReference>
<dbReference type="GO" id="GO:0030246">
    <property type="term" value="F:carbohydrate binding"/>
    <property type="evidence" value="ECO:0007669"/>
    <property type="project" value="InterPro"/>
</dbReference>
<comment type="caution">
    <text evidence="7">The sequence shown here is derived from an EMBL/GenBank/DDBJ whole genome shotgun (WGS) entry which is preliminary data.</text>
</comment>
<evidence type="ECO:0000259" key="5">
    <source>
        <dbReference type="Pfam" id="PF07971"/>
    </source>
</evidence>
<dbReference type="InterPro" id="IPR008928">
    <property type="entry name" value="6-hairpin_glycosidase_sf"/>
</dbReference>
<evidence type="ECO:0000256" key="3">
    <source>
        <dbReference type="ARBA" id="ARBA00022837"/>
    </source>
</evidence>
<evidence type="ECO:0000256" key="2">
    <source>
        <dbReference type="ARBA" id="ARBA00011245"/>
    </source>
</evidence>
<dbReference type="Gene3D" id="1.20.1610.10">
    <property type="entry name" value="alpha-1,2-mannosidases domains"/>
    <property type="match status" value="1"/>
</dbReference>
<feature type="domain" description="Glycosyl hydrolase family 92" evidence="5">
    <location>
        <begin position="289"/>
        <end position="743"/>
    </location>
</feature>
<name>A0A4V1KQ09_9FLAO</name>
<comment type="cofactor">
    <cofactor evidence="1">
        <name>Ca(2+)</name>
        <dbReference type="ChEBI" id="CHEBI:29108"/>
    </cofactor>
</comment>
<feature type="chain" id="PRO_5020353930" evidence="4">
    <location>
        <begin position="22"/>
        <end position="744"/>
    </location>
</feature>
<dbReference type="PANTHER" id="PTHR12143">
    <property type="entry name" value="PEPTIDE N-GLYCANASE PNGASE -RELATED"/>
    <property type="match status" value="1"/>
</dbReference>